<gene>
    <name evidence="3" type="ORF">SHK19_19110</name>
</gene>
<name>A0ABZ0ZQ39_9ACTN</name>
<keyword evidence="4" id="KW-1185">Reference proteome</keyword>
<evidence type="ECO:0000256" key="1">
    <source>
        <dbReference type="SAM" id="MobiDB-lite"/>
    </source>
</evidence>
<evidence type="ECO:0000313" key="3">
    <source>
        <dbReference type="EMBL" id="WQQ26061.1"/>
    </source>
</evidence>
<feature type="region of interest" description="Disordered" evidence="1">
    <location>
        <begin position="117"/>
        <end position="161"/>
    </location>
</feature>
<evidence type="ECO:0000256" key="2">
    <source>
        <dbReference type="SAM" id="Phobius"/>
    </source>
</evidence>
<organism evidence="3 4">
    <name type="scientific">Nocardioides bizhenqiangii</name>
    <dbReference type="NCBI Taxonomy" id="3095076"/>
    <lineage>
        <taxon>Bacteria</taxon>
        <taxon>Bacillati</taxon>
        <taxon>Actinomycetota</taxon>
        <taxon>Actinomycetes</taxon>
        <taxon>Propionibacteriales</taxon>
        <taxon>Nocardioidaceae</taxon>
        <taxon>Nocardioides</taxon>
    </lineage>
</organism>
<proteinExistence type="predicted"/>
<keyword evidence="2" id="KW-0812">Transmembrane</keyword>
<sequence>MEIHLAVRDIVDQVGRAVLRDPDQFRAVLDDVFDEDAADVGEVNLLVDAVRFDTVGQLIRLLDSDADATRAVGTAGAGFARLRGGADPRAAAWACAVLGFAIGRVPEQVVLDLAPRRASANPPQAAPPPTPPPPPPPPPSPPPPATRAITDAPPQASPAPFAYPPPSYGVAAGPQGSTGKIVAVVGVVIALIAAGYLGWRFFWPRGGADSPREAVEQLMLAAADQDPVGVLDMVSPGETEGLDDVYDELRERAADEELVEGDGITDAIDIELSDLEFEVDERDDDLALVTLVDGEYDVSWDPEKLPERLDFLAEESEAESESGDLAEVFDGEEPSVMTVEIDGRWYVTLLGTVAEYAYLDGEEAAEDSDYDLPEPDWDLAAEEVDPITGENPEEVIENLVDAINAGDVEELLANLPEDLVKPLRPYIPVVEDLMDEGGWAEGEIGLEVSAEGLDLSTEELDDGKVKVVIEGGTFSASAFEDGYDTESGTIELDGECFQVTEDERDTDGGCLGDEEVTEDVGLDEFFFVVSEVDDGYQLDPAATWVEYAAQAVDNLSDDLIDEIIEEIEEEV</sequence>
<keyword evidence="2" id="KW-1133">Transmembrane helix</keyword>
<evidence type="ECO:0000313" key="4">
    <source>
        <dbReference type="Proteomes" id="UP001327225"/>
    </source>
</evidence>
<dbReference type="EMBL" id="CP141059">
    <property type="protein sequence ID" value="WQQ26061.1"/>
    <property type="molecule type" value="Genomic_DNA"/>
</dbReference>
<accession>A0ABZ0ZQ39</accession>
<dbReference type="Proteomes" id="UP001327225">
    <property type="component" value="Chromosome"/>
</dbReference>
<feature type="compositionally biased region" description="Pro residues" evidence="1">
    <location>
        <begin position="124"/>
        <end position="145"/>
    </location>
</feature>
<keyword evidence="2" id="KW-0472">Membrane</keyword>
<protein>
    <submittedName>
        <fullName evidence="3">Uncharacterized protein</fullName>
    </submittedName>
</protein>
<dbReference type="RefSeq" id="WP_322937170.1">
    <property type="nucleotide sequence ID" value="NZ_CP141059.1"/>
</dbReference>
<reference evidence="4" key="1">
    <citation type="submission" date="2023-12" db="EMBL/GenBank/DDBJ databases">
        <title>Novel species in genus Nocardioides.</title>
        <authorList>
            <person name="Zhou H."/>
        </authorList>
    </citation>
    <scope>NUCLEOTIDE SEQUENCE [LARGE SCALE GENOMIC DNA]</scope>
    <source>
        <strain evidence="4">HM61</strain>
    </source>
</reference>
<feature type="transmembrane region" description="Helical" evidence="2">
    <location>
        <begin position="181"/>
        <end position="202"/>
    </location>
</feature>